<reference evidence="2" key="1">
    <citation type="submission" date="2023-03" db="EMBL/GenBank/DDBJ databases">
        <title>Massive genome expansion in bonnet fungi (Mycena s.s.) driven by repeated elements and novel gene families across ecological guilds.</title>
        <authorList>
            <consortium name="Lawrence Berkeley National Laboratory"/>
            <person name="Harder C.B."/>
            <person name="Miyauchi S."/>
            <person name="Viragh M."/>
            <person name="Kuo A."/>
            <person name="Thoen E."/>
            <person name="Andreopoulos B."/>
            <person name="Lu D."/>
            <person name="Skrede I."/>
            <person name="Drula E."/>
            <person name="Henrissat B."/>
            <person name="Morin E."/>
            <person name="Kohler A."/>
            <person name="Barry K."/>
            <person name="LaButti K."/>
            <person name="Morin E."/>
            <person name="Salamov A."/>
            <person name="Lipzen A."/>
            <person name="Mereny Z."/>
            <person name="Hegedus B."/>
            <person name="Baldrian P."/>
            <person name="Stursova M."/>
            <person name="Weitz H."/>
            <person name="Taylor A."/>
            <person name="Grigoriev I.V."/>
            <person name="Nagy L.G."/>
            <person name="Martin F."/>
            <person name="Kauserud H."/>
        </authorList>
    </citation>
    <scope>NUCLEOTIDE SEQUENCE</scope>
    <source>
        <strain evidence="2">CBHHK002</strain>
    </source>
</reference>
<keyword evidence="3" id="KW-1185">Reference proteome</keyword>
<evidence type="ECO:0008006" key="4">
    <source>
        <dbReference type="Google" id="ProtNLM"/>
    </source>
</evidence>
<evidence type="ECO:0000256" key="1">
    <source>
        <dbReference type="SAM" id="MobiDB-lite"/>
    </source>
</evidence>
<comment type="caution">
    <text evidence="2">The sequence shown here is derived from an EMBL/GenBank/DDBJ whole genome shotgun (WGS) entry which is preliminary data.</text>
</comment>
<name>A0AAD6Z603_9AGAR</name>
<protein>
    <recommendedName>
        <fullName evidence="4">Myb/SANT-like domain-containing protein</fullName>
    </recommendedName>
</protein>
<dbReference type="EMBL" id="JARIHO010000087">
    <property type="protein sequence ID" value="KAJ7307838.1"/>
    <property type="molecule type" value="Genomic_DNA"/>
</dbReference>
<gene>
    <name evidence="2" type="ORF">DFH08DRAFT_975446</name>
</gene>
<organism evidence="2 3">
    <name type="scientific">Mycena albidolilacea</name>
    <dbReference type="NCBI Taxonomy" id="1033008"/>
    <lineage>
        <taxon>Eukaryota</taxon>
        <taxon>Fungi</taxon>
        <taxon>Dikarya</taxon>
        <taxon>Basidiomycota</taxon>
        <taxon>Agaricomycotina</taxon>
        <taxon>Agaricomycetes</taxon>
        <taxon>Agaricomycetidae</taxon>
        <taxon>Agaricales</taxon>
        <taxon>Marasmiineae</taxon>
        <taxon>Mycenaceae</taxon>
        <taxon>Mycena</taxon>
    </lineage>
</organism>
<feature type="compositionally biased region" description="Polar residues" evidence="1">
    <location>
        <begin position="199"/>
        <end position="213"/>
    </location>
</feature>
<evidence type="ECO:0000313" key="3">
    <source>
        <dbReference type="Proteomes" id="UP001218218"/>
    </source>
</evidence>
<accession>A0AAD6Z603</accession>
<feature type="compositionally biased region" description="Polar residues" evidence="1">
    <location>
        <begin position="166"/>
        <end position="189"/>
    </location>
</feature>
<evidence type="ECO:0000313" key="2">
    <source>
        <dbReference type="EMBL" id="KAJ7307838.1"/>
    </source>
</evidence>
<dbReference type="Proteomes" id="UP001218218">
    <property type="component" value="Unassembled WGS sequence"/>
</dbReference>
<proteinExistence type="predicted"/>
<feature type="region of interest" description="Disordered" evidence="1">
    <location>
        <begin position="144"/>
        <end position="221"/>
    </location>
</feature>
<sequence length="272" mass="30121">MPPRRVAHNAVMNIDSKTDYVLDLLISHQADFMSGNEVKGKGYTELATAVNMKNVESRISSIKTTYQKCEFIRGKTGAGWDDSRKCPDNEDPVYIDSFVAGCAFIVVPSPSIHLLQQYGNKYKAYFGKPFIYYDRASKLFGRNSATGDNVYHPKKARKNSVEKSTHNPAKPSTKSRPRGSTTHSNTRQPLSPLERGSVKANTTAHLSSFTKPSTYRKMQHTGAKPTIYDTLSSTRYLRSQPPTQLADFVAAVTATPTPLGSPSIDVYFCIVP</sequence>
<dbReference type="AlphaFoldDB" id="A0AAD6Z603"/>